<keyword evidence="9" id="KW-1185">Reference proteome</keyword>
<sequence length="296" mass="34160">MIFTLDGKYTGEILMTIAIIIVAYFIKKVLLKVLHQRITDSTSFYRVRRIINYVVFAISALLIGGIWLKFGQSFSTYFGLISAGLAVALKDLVVNMAAWIFIMTKRPFTVGDRIEIAGVKGDVIDQRLFQFSVMEIGNWIQEDQSTGRIIHMPNYKVFTDHLANYTIGFEYIWNEISILLTFESDWKTAKRTFLDVAEKHTLHLSQEIEKKIRVASKKYMILYKNLTPIVYTDVKESGVQLTIRYLCAPQQRRSTKEAIWEDILNIINESKTISLAYPTMRMTLDSKKNGSIHEME</sequence>
<dbReference type="PANTHER" id="PTHR30221">
    <property type="entry name" value="SMALL-CONDUCTANCE MECHANOSENSITIVE CHANNEL"/>
    <property type="match status" value="1"/>
</dbReference>
<comment type="subcellular location">
    <subcellularLocation>
        <location evidence="1">Cell membrane</location>
        <topology evidence="1">Multi-pass membrane protein</topology>
    </subcellularLocation>
</comment>
<keyword evidence="5 6" id="KW-0472">Membrane</keyword>
<dbReference type="Proteomes" id="UP000614200">
    <property type="component" value="Unassembled WGS sequence"/>
</dbReference>
<evidence type="ECO:0000256" key="4">
    <source>
        <dbReference type="ARBA" id="ARBA00022989"/>
    </source>
</evidence>
<evidence type="ECO:0000256" key="3">
    <source>
        <dbReference type="ARBA" id="ARBA00022692"/>
    </source>
</evidence>
<evidence type="ECO:0000259" key="7">
    <source>
        <dbReference type="Pfam" id="PF00924"/>
    </source>
</evidence>
<reference evidence="8 9" key="1">
    <citation type="submission" date="2020-11" db="EMBL/GenBank/DDBJ databases">
        <title>Fusibacter basophilias sp. nov.</title>
        <authorList>
            <person name="Qiu D."/>
        </authorList>
    </citation>
    <scope>NUCLEOTIDE SEQUENCE [LARGE SCALE GENOMIC DNA]</scope>
    <source>
        <strain evidence="8 9">Q10-2</strain>
    </source>
</reference>
<dbReference type="InterPro" id="IPR006685">
    <property type="entry name" value="MscS_channel_2nd"/>
</dbReference>
<feature type="domain" description="Mechanosensitive ion channel MscS" evidence="7">
    <location>
        <begin position="91"/>
        <end position="166"/>
    </location>
</feature>
<dbReference type="EMBL" id="JADKNH010000006">
    <property type="protein sequence ID" value="MBF4693572.1"/>
    <property type="molecule type" value="Genomic_DNA"/>
</dbReference>
<dbReference type="SUPFAM" id="SSF50182">
    <property type="entry name" value="Sm-like ribonucleoproteins"/>
    <property type="match status" value="1"/>
</dbReference>
<evidence type="ECO:0000256" key="5">
    <source>
        <dbReference type="ARBA" id="ARBA00023136"/>
    </source>
</evidence>
<evidence type="ECO:0000256" key="2">
    <source>
        <dbReference type="ARBA" id="ARBA00022475"/>
    </source>
</evidence>
<dbReference type="Gene3D" id="3.30.70.100">
    <property type="match status" value="1"/>
</dbReference>
<organism evidence="8 9">
    <name type="scientific">Fusibacter ferrireducens</name>
    <dbReference type="NCBI Taxonomy" id="2785058"/>
    <lineage>
        <taxon>Bacteria</taxon>
        <taxon>Bacillati</taxon>
        <taxon>Bacillota</taxon>
        <taxon>Clostridia</taxon>
        <taxon>Eubacteriales</taxon>
        <taxon>Eubacteriales Family XII. Incertae Sedis</taxon>
        <taxon>Fusibacter</taxon>
    </lineage>
</organism>
<comment type="caution">
    <text evidence="8">The sequence shown here is derived from an EMBL/GenBank/DDBJ whole genome shotgun (WGS) entry which is preliminary data.</text>
</comment>
<keyword evidence="2" id="KW-1003">Cell membrane</keyword>
<dbReference type="InterPro" id="IPR010920">
    <property type="entry name" value="LSM_dom_sf"/>
</dbReference>
<feature type="transmembrane region" description="Helical" evidence="6">
    <location>
        <begin position="13"/>
        <end position="30"/>
    </location>
</feature>
<dbReference type="InterPro" id="IPR023408">
    <property type="entry name" value="MscS_beta-dom_sf"/>
</dbReference>
<evidence type="ECO:0000256" key="1">
    <source>
        <dbReference type="ARBA" id="ARBA00004651"/>
    </source>
</evidence>
<dbReference type="SUPFAM" id="SSF82689">
    <property type="entry name" value="Mechanosensitive channel protein MscS (YggB), C-terminal domain"/>
    <property type="match status" value="1"/>
</dbReference>
<keyword evidence="3 6" id="KW-0812">Transmembrane</keyword>
<feature type="transmembrane region" description="Helical" evidence="6">
    <location>
        <begin position="50"/>
        <end position="70"/>
    </location>
</feature>
<evidence type="ECO:0000313" key="9">
    <source>
        <dbReference type="Proteomes" id="UP000614200"/>
    </source>
</evidence>
<name>A0ABR9ZT03_9FIRM</name>
<dbReference type="Pfam" id="PF00924">
    <property type="entry name" value="MS_channel_2nd"/>
    <property type="match status" value="1"/>
</dbReference>
<dbReference type="InterPro" id="IPR045275">
    <property type="entry name" value="MscS_archaea/bacteria_type"/>
</dbReference>
<evidence type="ECO:0000313" key="8">
    <source>
        <dbReference type="EMBL" id="MBF4693572.1"/>
    </source>
</evidence>
<dbReference type="RefSeq" id="WP_194701816.1">
    <property type="nucleotide sequence ID" value="NZ_JADKNH010000006.1"/>
</dbReference>
<gene>
    <name evidence="8" type="ORF">ISU02_10590</name>
</gene>
<proteinExistence type="predicted"/>
<keyword evidence="4 6" id="KW-1133">Transmembrane helix</keyword>
<evidence type="ECO:0000256" key="6">
    <source>
        <dbReference type="SAM" id="Phobius"/>
    </source>
</evidence>
<feature type="transmembrane region" description="Helical" evidence="6">
    <location>
        <begin position="76"/>
        <end position="102"/>
    </location>
</feature>
<dbReference type="PANTHER" id="PTHR30221:SF8">
    <property type="entry name" value="SMALL-CONDUCTANCE MECHANOSENSITIVE CHANNEL"/>
    <property type="match status" value="1"/>
</dbReference>
<dbReference type="InterPro" id="IPR011066">
    <property type="entry name" value="MscS_channel_C_sf"/>
</dbReference>
<protein>
    <submittedName>
        <fullName evidence="8">Mechanosensitive ion channel family protein</fullName>
    </submittedName>
</protein>
<accession>A0ABR9ZT03</accession>
<dbReference type="Gene3D" id="1.10.287.1260">
    <property type="match status" value="1"/>
</dbReference>
<dbReference type="Gene3D" id="2.30.30.60">
    <property type="match status" value="1"/>
</dbReference>